<feature type="region of interest" description="Disordered" evidence="1">
    <location>
        <begin position="171"/>
        <end position="199"/>
    </location>
</feature>
<dbReference type="AlphaFoldDB" id="A0A6A6IIY7"/>
<name>A0A6A6IIY7_9PLEO</name>
<evidence type="ECO:0000313" key="3">
    <source>
        <dbReference type="Proteomes" id="UP000800094"/>
    </source>
</evidence>
<protein>
    <submittedName>
        <fullName evidence="2">Uncharacterized protein</fullName>
    </submittedName>
</protein>
<evidence type="ECO:0000313" key="2">
    <source>
        <dbReference type="EMBL" id="KAF2249842.1"/>
    </source>
</evidence>
<gene>
    <name evidence="2" type="ORF">BU26DRAFT_290962</name>
</gene>
<accession>A0A6A6IIY7</accession>
<evidence type="ECO:0000256" key="1">
    <source>
        <dbReference type="SAM" id="MobiDB-lite"/>
    </source>
</evidence>
<dbReference type="GeneID" id="54574968"/>
<dbReference type="EMBL" id="ML987194">
    <property type="protein sequence ID" value="KAF2249842.1"/>
    <property type="molecule type" value="Genomic_DNA"/>
</dbReference>
<proteinExistence type="predicted"/>
<organism evidence="2 3">
    <name type="scientific">Trematosphaeria pertusa</name>
    <dbReference type="NCBI Taxonomy" id="390896"/>
    <lineage>
        <taxon>Eukaryota</taxon>
        <taxon>Fungi</taxon>
        <taxon>Dikarya</taxon>
        <taxon>Ascomycota</taxon>
        <taxon>Pezizomycotina</taxon>
        <taxon>Dothideomycetes</taxon>
        <taxon>Pleosporomycetidae</taxon>
        <taxon>Pleosporales</taxon>
        <taxon>Massarineae</taxon>
        <taxon>Trematosphaeriaceae</taxon>
        <taxon>Trematosphaeria</taxon>
    </lineage>
</organism>
<sequence length="218" mass="23320">MVLSQIATGMCRCPAEPLTTGQGVYCDLAAHGACPPAQKQRLTEQRFHTSRTADCCCAALIVTGIRGVLVPLRAAGGACCRRRRRRAPRPTLGGRRAKAPECSVSSRSLASDPFSRQFFPSYMGGEQVSMSKFLPCPQSVCFTQRAATTCVHSVNRALSRGAAMAGLERGMALSSRRKPALSTTDGGDPFRHTRATHATSHRKPWGALCNPSLAFGLV</sequence>
<dbReference type="Proteomes" id="UP000800094">
    <property type="component" value="Unassembled WGS sequence"/>
</dbReference>
<reference evidence="2" key="1">
    <citation type="journal article" date="2020" name="Stud. Mycol.">
        <title>101 Dothideomycetes genomes: a test case for predicting lifestyles and emergence of pathogens.</title>
        <authorList>
            <person name="Haridas S."/>
            <person name="Albert R."/>
            <person name="Binder M."/>
            <person name="Bloem J."/>
            <person name="Labutti K."/>
            <person name="Salamov A."/>
            <person name="Andreopoulos B."/>
            <person name="Baker S."/>
            <person name="Barry K."/>
            <person name="Bills G."/>
            <person name="Bluhm B."/>
            <person name="Cannon C."/>
            <person name="Castanera R."/>
            <person name="Culley D."/>
            <person name="Daum C."/>
            <person name="Ezra D."/>
            <person name="Gonzalez J."/>
            <person name="Henrissat B."/>
            <person name="Kuo A."/>
            <person name="Liang C."/>
            <person name="Lipzen A."/>
            <person name="Lutzoni F."/>
            <person name="Magnuson J."/>
            <person name="Mondo S."/>
            <person name="Nolan M."/>
            <person name="Ohm R."/>
            <person name="Pangilinan J."/>
            <person name="Park H.-J."/>
            <person name="Ramirez L."/>
            <person name="Alfaro M."/>
            <person name="Sun H."/>
            <person name="Tritt A."/>
            <person name="Yoshinaga Y."/>
            <person name="Zwiers L.-H."/>
            <person name="Turgeon B."/>
            <person name="Goodwin S."/>
            <person name="Spatafora J."/>
            <person name="Crous P."/>
            <person name="Grigoriev I."/>
        </authorList>
    </citation>
    <scope>NUCLEOTIDE SEQUENCE</scope>
    <source>
        <strain evidence="2">CBS 122368</strain>
    </source>
</reference>
<keyword evidence="3" id="KW-1185">Reference proteome</keyword>
<dbReference type="RefSeq" id="XP_033684846.1">
    <property type="nucleotide sequence ID" value="XM_033821638.1"/>
</dbReference>